<protein>
    <submittedName>
        <fullName evidence="1">Uncharacterized protein</fullName>
    </submittedName>
</protein>
<accession>A0AAV0W3Y2</accession>
<sequence>MPAVSKVDVDEFVKVATKYDLWCENSNSIKGPSAQCWSDISKDLNYLISSKYAYIIVKENRNKIRNKLFSNDIPTCTDELDNINKFDDFHSSTSSETFSDDTLNFNITLSADEWGSLYDNRPQIYKRSDKKSEYRSYYTLQPHKWTSVIHEHFYEQTKLPCSIVYKYAKIYQGGQVFLKIAGYCPTCNSTLSGNLASCPTVGSRVIIRFNIKGNFKSCRTHKKRRIIGDTKIEFANQLKDQNKSASFIQRKMARSIMDYGDLIPSHIPSLNAIRLIKHKALKNDQVHDNPIISILTLKGTPPYNNIIREIGHDKFFMHYWTASEVNNYRVYAKKNSVPTISIDATGSVVKKMTLFSGRQTHNIFLYEIVVNDRKNQNQFCVAHMLSEKHDNNSISYWLAEWLRDVKSPPLLVVTDQSLALMHAVTQTFTQFSSLDTYISNCSKLISKEPGFEIPKCMIRNDFNHVMHLISTWPELKSCTPRVKQFYMRAIGLLVVSTSIGDIKTILKSIFTTALHECDGINDDQEPTACENAKRFLKQRIATHIVEIDYENEANEELHDEEETDDVSSPVASTSIFQDIKRLYEECEQTSQLTSNLTGHHDNMQYSPSLAKRLLNFCKYITCWSALMVPIFEYGSLTETSSSSESMFKDLKSIVFKHKTLPLRLDDFFVTHVESIIGMMNLMNTSVAQSKKDILDIEHETQQPISEIQVKLKCLVSNSNTYDELKRTITETENEIETPTTNIKNEPKRLILEEEDEPEQNIFDFTEDWMGLGKSKNKTKKSKYITKDPTILHCNDKSRSRNSVIGILRNGSISELKSIRIDNDYVSLINTCTFDSISQVMFCAYADSELYSEFVERRTENKFMELVSRAVRDGITVQSYRKRGLLLKDLFTNQCTFELTVIDAACTAQFMLNQIFANFPSVVATMVCPDCSNRFLREEIIVSVNLPTDDLVFLTDLMEDFNFTPSHCKNCDTSMTQALDFKEHLIIEPVVPLTPQRKLKKNLDLNTQLKDIPTILKVKQELFYLRGIVNFISPISSAINAVGHYIAYCYREPNKTWEKYDDFQQKSKTVRPTTEAQKCQYLVYTK</sequence>
<keyword evidence="2" id="KW-1185">Reference proteome</keyword>
<evidence type="ECO:0000313" key="1">
    <source>
        <dbReference type="EMBL" id="CAI6350508.1"/>
    </source>
</evidence>
<organism evidence="1 2">
    <name type="scientific">Macrosiphum euphorbiae</name>
    <name type="common">potato aphid</name>
    <dbReference type="NCBI Taxonomy" id="13131"/>
    <lineage>
        <taxon>Eukaryota</taxon>
        <taxon>Metazoa</taxon>
        <taxon>Ecdysozoa</taxon>
        <taxon>Arthropoda</taxon>
        <taxon>Hexapoda</taxon>
        <taxon>Insecta</taxon>
        <taxon>Pterygota</taxon>
        <taxon>Neoptera</taxon>
        <taxon>Paraneoptera</taxon>
        <taxon>Hemiptera</taxon>
        <taxon>Sternorrhyncha</taxon>
        <taxon>Aphidomorpha</taxon>
        <taxon>Aphidoidea</taxon>
        <taxon>Aphididae</taxon>
        <taxon>Macrosiphini</taxon>
        <taxon>Macrosiphum</taxon>
    </lineage>
</organism>
<reference evidence="1 2" key="1">
    <citation type="submission" date="2023-01" db="EMBL/GenBank/DDBJ databases">
        <authorList>
            <person name="Whitehead M."/>
        </authorList>
    </citation>
    <scope>NUCLEOTIDE SEQUENCE [LARGE SCALE GENOMIC DNA]</scope>
</reference>
<dbReference type="Proteomes" id="UP001160148">
    <property type="component" value="Unassembled WGS sequence"/>
</dbReference>
<comment type="caution">
    <text evidence="1">The sequence shown here is derived from an EMBL/GenBank/DDBJ whole genome shotgun (WGS) entry which is preliminary data.</text>
</comment>
<gene>
    <name evidence="1" type="ORF">MEUPH1_LOCUS6957</name>
</gene>
<proteinExistence type="predicted"/>
<dbReference type="InterPro" id="IPR038765">
    <property type="entry name" value="Papain-like_cys_pep_sf"/>
</dbReference>
<name>A0AAV0W3Y2_9HEMI</name>
<dbReference type="SUPFAM" id="SSF54001">
    <property type="entry name" value="Cysteine proteinases"/>
    <property type="match status" value="1"/>
</dbReference>
<dbReference type="AlphaFoldDB" id="A0AAV0W3Y2"/>
<evidence type="ECO:0000313" key="2">
    <source>
        <dbReference type="Proteomes" id="UP001160148"/>
    </source>
</evidence>
<dbReference type="EMBL" id="CARXXK010000001">
    <property type="protein sequence ID" value="CAI6350508.1"/>
    <property type="molecule type" value="Genomic_DNA"/>
</dbReference>